<keyword evidence="2" id="KW-0863">Zinc-finger</keyword>
<dbReference type="EMBL" id="CAJOBC010049699">
    <property type="protein sequence ID" value="CAF4173586.1"/>
    <property type="molecule type" value="Genomic_DNA"/>
</dbReference>
<evidence type="ECO:0000313" key="14">
    <source>
        <dbReference type="EMBL" id="CAF4173586.1"/>
    </source>
</evidence>
<dbReference type="Gene3D" id="3.30.50.10">
    <property type="entry name" value="Erythroid Transcription Factor GATA-1, subunit A"/>
    <property type="match status" value="1"/>
</dbReference>
<dbReference type="InterPro" id="IPR050234">
    <property type="entry name" value="Nuclear_hormone_rcpt_NR1"/>
</dbReference>
<evidence type="ECO:0000256" key="3">
    <source>
        <dbReference type="ARBA" id="ARBA00022833"/>
    </source>
</evidence>
<dbReference type="Gene3D" id="1.10.565.10">
    <property type="entry name" value="Retinoid X Receptor"/>
    <property type="match status" value="1"/>
</dbReference>
<evidence type="ECO:0000256" key="2">
    <source>
        <dbReference type="ARBA" id="ARBA00022771"/>
    </source>
</evidence>
<dbReference type="Proteomes" id="UP000682733">
    <property type="component" value="Unassembled WGS sequence"/>
</dbReference>
<dbReference type="Proteomes" id="UP000663829">
    <property type="component" value="Unassembled WGS sequence"/>
</dbReference>
<dbReference type="SMART" id="SM00399">
    <property type="entry name" value="ZnF_C4"/>
    <property type="match status" value="1"/>
</dbReference>
<keyword evidence="3" id="KW-0862">Zinc</keyword>
<dbReference type="AlphaFoldDB" id="A0A815FFI3"/>
<keyword evidence="4" id="KW-0805">Transcription regulation</keyword>
<keyword evidence="7" id="KW-0675">Receptor</keyword>
<dbReference type="PROSITE" id="PS51030">
    <property type="entry name" value="NUCLEAR_REC_DBD_2"/>
    <property type="match status" value="1"/>
</dbReference>
<dbReference type="Proteomes" id="UP000677228">
    <property type="component" value="Unassembled WGS sequence"/>
</dbReference>
<feature type="domain" description="NR LBD" evidence="10">
    <location>
        <begin position="86"/>
        <end position="316"/>
    </location>
</feature>
<dbReference type="GO" id="GO:0008270">
    <property type="term" value="F:zinc ion binding"/>
    <property type="evidence" value="ECO:0007669"/>
    <property type="project" value="UniProtKB-KW"/>
</dbReference>
<feature type="non-terminal residue" evidence="12">
    <location>
        <position position="316"/>
    </location>
</feature>
<reference evidence="12" key="1">
    <citation type="submission" date="2021-02" db="EMBL/GenBank/DDBJ databases">
        <authorList>
            <person name="Nowell W R."/>
        </authorList>
    </citation>
    <scope>NUCLEOTIDE SEQUENCE</scope>
</reference>
<dbReference type="Pfam" id="PF00105">
    <property type="entry name" value="zf-C4"/>
    <property type="match status" value="1"/>
</dbReference>
<evidence type="ECO:0000256" key="4">
    <source>
        <dbReference type="ARBA" id="ARBA00023015"/>
    </source>
</evidence>
<dbReference type="InterPro" id="IPR000536">
    <property type="entry name" value="Nucl_hrmn_rcpt_lig-bd"/>
</dbReference>
<evidence type="ECO:0000259" key="9">
    <source>
        <dbReference type="PROSITE" id="PS51030"/>
    </source>
</evidence>
<evidence type="ECO:0000256" key="5">
    <source>
        <dbReference type="ARBA" id="ARBA00023125"/>
    </source>
</evidence>
<sequence length="316" mass="37209">PGLRCRFTGHCEVTITSRRHCTYCRLQKCFTVGMRKEWIQSEEEKNRRKYQSEKNRQLKEMKHNNNGKIIHTLSLLSNDKSNLTQDDWRHLNNIIISHEQNVKPIVFNRHSIKTTTVNDFVNNKTVWVQQLSSYFKHIPEFQQLNANDQILLFKYNFFTLVPINIVLIKRILAPVLPPCNADHTSFMISIHGEELYRKMRENIHMISLFQHDPVIIKLMLIIVLFSGCLLTTTSQIETNCIQNMSQIYEAQNFYAKLLWNYMEYTFGEFEAISTFTMLVTRCLRIQEVSNETASCLKRQLNLNSITPLMQSVLQLN</sequence>
<dbReference type="PANTHER" id="PTHR24082:SF283">
    <property type="entry name" value="NUCLEAR HORMONE RECEPTOR HR96"/>
    <property type="match status" value="1"/>
</dbReference>
<dbReference type="PROSITE" id="PS51843">
    <property type="entry name" value="NR_LBD"/>
    <property type="match status" value="1"/>
</dbReference>
<evidence type="ECO:0000313" key="13">
    <source>
        <dbReference type="EMBL" id="CAF3987638.1"/>
    </source>
</evidence>
<name>A0A815FFI3_9BILA</name>
<dbReference type="Proteomes" id="UP000681722">
    <property type="component" value="Unassembled WGS sequence"/>
</dbReference>
<dbReference type="EMBL" id="CAJNOQ010013589">
    <property type="protein sequence ID" value="CAF1324728.1"/>
    <property type="molecule type" value="Genomic_DNA"/>
</dbReference>
<evidence type="ECO:0008006" key="16">
    <source>
        <dbReference type="Google" id="ProtNLM"/>
    </source>
</evidence>
<evidence type="ECO:0000313" key="12">
    <source>
        <dbReference type="EMBL" id="CAF1324728.1"/>
    </source>
</evidence>
<keyword evidence="6" id="KW-0804">Transcription</keyword>
<evidence type="ECO:0000256" key="6">
    <source>
        <dbReference type="ARBA" id="ARBA00023163"/>
    </source>
</evidence>
<protein>
    <recommendedName>
        <fullName evidence="16">Nuclear receptor domain-containing protein</fullName>
    </recommendedName>
</protein>
<keyword evidence="5" id="KW-0238">DNA-binding</keyword>
<dbReference type="GO" id="GO:0030154">
    <property type="term" value="P:cell differentiation"/>
    <property type="evidence" value="ECO:0007669"/>
    <property type="project" value="TreeGrafter"/>
</dbReference>
<keyword evidence="15" id="KW-1185">Reference proteome</keyword>
<gene>
    <name evidence="12" type="ORF">GPM918_LOCUS29644</name>
    <name evidence="11" type="ORF">OVA965_LOCUS22836</name>
    <name evidence="14" type="ORF">SRO942_LOCUS30232</name>
    <name evidence="13" type="ORF">TMI583_LOCUS23551</name>
</gene>
<proteinExistence type="predicted"/>
<evidence type="ECO:0000256" key="8">
    <source>
        <dbReference type="ARBA" id="ARBA00023242"/>
    </source>
</evidence>
<dbReference type="InterPro" id="IPR001628">
    <property type="entry name" value="Znf_hrmn_rcpt"/>
</dbReference>
<dbReference type="InterPro" id="IPR013088">
    <property type="entry name" value="Znf_NHR/GATA"/>
</dbReference>
<feature type="domain" description="Nuclear receptor" evidence="9">
    <location>
        <begin position="1"/>
        <end position="41"/>
    </location>
</feature>
<dbReference type="EMBL" id="CAJNOK010013028">
    <property type="protein sequence ID" value="CAF1176481.1"/>
    <property type="molecule type" value="Genomic_DNA"/>
</dbReference>
<dbReference type="SUPFAM" id="SSF57716">
    <property type="entry name" value="Glucocorticoid receptor-like (DNA-binding domain)"/>
    <property type="match status" value="1"/>
</dbReference>
<dbReference type="EMBL" id="CAJOBA010034553">
    <property type="protein sequence ID" value="CAF3987638.1"/>
    <property type="molecule type" value="Genomic_DNA"/>
</dbReference>
<dbReference type="OrthoDB" id="6355676at2759"/>
<organism evidence="12 15">
    <name type="scientific">Didymodactylos carnosus</name>
    <dbReference type="NCBI Taxonomy" id="1234261"/>
    <lineage>
        <taxon>Eukaryota</taxon>
        <taxon>Metazoa</taxon>
        <taxon>Spiralia</taxon>
        <taxon>Gnathifera</taxon>
        <taxon>Rotifera</taxon>
        <taxon>Eurotatoria</taxon>
        <taxon>Bdelloidea</taxon>
        <taxon>Philodinida</taxon>
        <taxon>Philodinidae</taxon>
        <taxon>Didymodactylos</taxon>
    </lineage>
</organism>
<keyword evidence="8" id="KW-0539">Nucleus</keyword>
<dbReference type="GO" id="GO:0000122">
    <property type="term" value="P:negative regulation of transcription by RNA polymerase II"/>
    <property type="evidence" value="ECO:0007669"/>
    <property type="project" value="TreeGrafter"/>
</dbReference>
<comment type="caution">
    <text evidence="12">The sequence shown here is derived from an EMBL/GenBank/DDBJ whole genome shotgun (WGS) entry which is preliminary data.</text>
</comment>
<dbReference type="PANTHER" id="PTHR24082">
    <property type="entry name" value="NUCLEAR HORMONE RECEPTOR"/>
    <property type="match status" value="1"/>
</dbReference>
<accession>A0A815FFI3</accession>
<evidence type="ECO:0000256" key="1">
    <source>
        <dbReference type="ARBA" id="ARBA00022723"/>
    </source>
</evidence>
<dbReference type="InterPro" id="IPR035500">
    <property type="entry name" value="NHR-like_dom_sf"/>
</dbReference>
<evidence type="ECO:0000313" key="15">
    <source>
        <dbReference type="Proteomes" id="UP000663829"/>
    </source>
</evidence>
<dbReference type="SUPFAM" id="SSF48508">
    <property type="entry name" value="Nuclear receptor ligand-binding domain"/>
    <property type="match status" value="1"/>
</dbReference>
<dbReference type="GO" id="GO:0000978">
    <property type="term" value="F:RNA polymerase II cis-regulatory region sequence-specific DNA binding"/>
    <property type="evidence" value="ECO:0007669"/>
    <property type="project" value="TreeGrafter"/>
</dbReference>
<dbReference type="GO" id="GO:0045944">
    <property type="term" value="P:positive regulation of transcription by RNA polymerase II"/>
    <property type="evidence" value="ECO:0007669"/>
    <property type="project" value="TreeGrafter"/>
</dbReference>
<evidence type="ECO:0000313" key="11">
    <source>
        <dbReference type="EMBL" id="CAF1176481.1"/>
    </source>
</evidence>
<keyword evidence="1" id="KW-0479">Metal-binding</keyword>
<evidence type="ECO:0000256" key="7">
    <source>
        <dbReference type="ARBA" id="ARBA00023170"/>
    </source>
</evidence>
<dbReference type="GO" id="GO:0004879">
    <property type="term" value="F:nuclear receptor activity"/>
    <property type="evidence" value="ECO:0007669"/>
    <property type="project" value="TreeGrafter"/>
</dbReference>
<evidence type="ECO:0000259" key="10">
    <source>
        <dbReference type="PROSITE" id="PS51843"/>
    </source>
</evidence>